<evidence type="ECO:0000259" key="4">
    <source>
        <dbReference type="Pfam" id="PF01494"/>
    </source>
</evidence>
<dbReference type="Proteomes" id="UP000029121">
    <property type="component" value="Unassembled WGS sequence"/>
</dbReference>
<evidence type="ECO:0000313" key="5">
    <source>
        <dbReference type="EMBL" id="EOA32464.1"/>
    </source>
</evidence>
<protein>
    <recommendedName>
        <fullName evidence="4">FAD-binding domain-containing protein</fullName>
    </recommendedName>
</protein>
<dbReference type="InterPro" id="IPR036188">
    <property type="entry name" value="FAD/NAD-bd_sf"/>
</dbReference>
<dbReference type="Pfam" id="PF01494">
    <property type="entry name" value="FAD_binding_3"/>
    <property type="match status" value="1"/>
</dbReference>
<feature type="domain" description="FAD-binding" evidence="4">
    <location>
        <begin position="8"/>
        <end position="347"/>
    </location>
</feature>
<proteinExistence type="inferred from homology"/>
<organism evidence="5 6">
    <name type="scientific">Capsella rubella</name>
    <dbReference type="NCBI Taxonomy" id="81985"/>
    <lineage>
        <taxon>Eukaryota</taxon>
        <taxon>Viridiplantae</taxon>
        <taxon>Streptophyta</taxon>
        <taxon>Embryophyta</taxon>
        <taxon>Tracheophyta</taxon>
        <taxon>Spermatophyta</taxon>
        <taxon>Magnoliopsida</taxon>
        <taxon>eudicotyledons</taxon>
        <taxon>Gunneridae</taxon>
        <taxon>Pentapetalae</taxon>
        <taxon>rosids</taxon>
        <taxon>malvids</taxon>
        <taxon>Brassicales</taxon>
        <taxon>Brassicaceae</taxon>
        <taxon>Camelineae</taxon>
        <taxon>Capsella</taxon>
    </lineage>
</organism>
<evidence type="ECO:0000313" key="6">
    <source>
        <dbReference type="Proteomes" id="UP000029121"/>
    </source>
</evidence>
<dbReference type="STRING" id="81985.R0HRQ6"/>
<dbReference type="PRINTS" id="PR00420">
    <property type="entry name" value="RNGMNOXGNASE"/>
</dbReference>
<evidence type="ECO:0000256" key="2">
    <source>
        <dbReference type="ARBA" id="ARBA00023033"/>
    </source>
</evidence>
<dbReference type="Gene3D" id="3.50.50.60">
    <property type="entry name" value="FAD/NAD(P)-binding domain"/>
    <property type="match status" value="1"/>
</dbReference>
<keyword evidence="6" id="KW-1185">Reference proteome</keyword>
<dbReference type="InterPro" id="IPR044560">
    <property type="entry name" value="MOase"/>
</dbReference>
<evidence type="ECO:0000256" key="1">
    <source>
        <dbReference type="ARBA" id="ARBA00023002"/>
    </source>
</evidence>
<dbReference type="GO" id="GO:0004497">
    <property type="term" value="F:monooxygenase activity"/>
    <property type="evidence" value="ECO:0007669"/>
    <property type="project" value="UniProtKB-KW"/>
</dbReference>
<gene>
    <name evidence="5" type="ORF">CARUB_v10015741mg</name>
</gene>
<name>R0HRQ6_9BRAS</name>
<keyword evidence="1" id="KW-0560">Oxidoreductase</keyword>
<dbReference type="PANTHER" id="PTHR45934">
    <property type="entry name" value="FAD/NAD(P)-BINDING OXIDOREDUCTASE FAMILY PROTEIN"/>
    <property type="match status" value="1"/>
</dbReference>
<comment type="similarity">
    <text evidence="3">Belongs to the 3-hydroxybenzoate 6-hydroxylase family.</text>
</comment>
<dbReference type="EMBL" id="KB870807">
    <property type="protein sequence ID" value="EOA32464.1"/>
    <property type="molecule type" value="Genomic_DNA"/>
</dbReference>
<dbReference type="AlphaFoldDB" id="R0HRQ6"/>
<dbReference type="PANTHER" id="PTHR45934:SF20">
    <property type="entry name" value="MONOOXYGENASE 2-RELATED"/>
    <property type="match status" value="1"/>
</dbReference>
<evidence type="ECO:0000256" key="3">
    <source>
        <dbReference type="ARBA" id="ARBA00024018"/>
    </source>
</evidence>
<dbReference type="GO" id="GO:0071949">
    <property type="term" value="F:FAD binding"/>
    <property type="evidence" value="ECO:0007669"/>
    <property type="project" value="InterPro"/>
</dbReference>
<sequence>MEAEGTRDIVIVGAGISGLATAVGLHRLGIRSTVLESSEKLRATGFALSTYFNAWKALEALGISQHLRDLHDRLHGWMVGPISAETPPKEMLLPDFEYGFLLDGLYIITTKKEKFLTLSVEMVLQENMRKMLLEALASELPEGTIRFLSKLVHIEFSGRYKMVHLSDGSVLKTKVVLVGCDGVNSVVAKWLGFKNPVTTNRLAIRGLAHFPTGHGFEKRFFQFYGNGVRSGFVPCNHNSVYWFVTHTSTNLAEETSPENIKQFVLDMIRDLPKNIKNVVETTDLDNMVMSRLKYRPPWELLWANIAKDNVCVAGDALHPMTPDIGQGGCSAMEDGVILARCLGEAIKFKNLKGETEDEKESYKRIEVGLKKYAGQRKWRSIELIMASYIVGFIQQSRGKCMNLFTDMFLRSFLSRLRLKMSHFDCGSLSIDSK</sequence>
<accession>R0HRQ6</accession>
<dbReference type="eggNOG" id="KOG2614">
    <property type="taxonomic scope" value="Eukaryota"/>
</dbReference>
<dbReference type="InterPro" id="IPR002938">
    <property type="entry name" value="FAD-bd"/>
</dbReference>
<reference evidence="6" key="1">
    <citation type="journal article" date="2013" name="Nat. Genet.">
        <title>The Capsella rubella genome and the genomic consequences of rapid mating system evolution.</title>
        <authorList>
            <person name="Slotte T."/>
            <person name="Hazzouri K.M."/>
            <person name="Agren J.A."/>
            <person name="Koenig D."/>
            <person name="Maumus F."/>
            <person name="Guo Y.L."/>
            <person name="Steige K."/>
            <person name="Platts A.E."/>
            <person name="Escobar J.S."/>
            <person name="Newman L.K."/>
            <person name="Wang W."/>
            <person name="Mandakova T."/>
            <person name="Vello E."/>
            <person name="Smith L.M."/>
            <person name="Henz S.R."/>
            <person name="Steffen J."/>
            <person name="Takuno S."/>
            <person name="Brandvain Y."/>
            <person name="Coop G."/>
            <person name="Andolfatto P."/>
            <person name="Hu T.T."/>
            <person name="Blanchette M."/>
            <person name="Clark R.M."/>
            <person name="Quesneville H."/>
            <person name="Nordborg M."/>
            <person name="Gaut B.S."/>
            <person name="Lysak M.A."/>
            <person name="Jenkins J."/>
            <person name="Grimwood J."/>
            <person name="Chapman J."/>
            <person name="Prochnik S."/>
            <person name="Shu S."/>
            <person name="Rokhsar D."/>
            <person name="Schmutz J."/>
            <person name="Weigel D."/>
            <person name="Wright S.I."/>
        </authorList>
    </citation>
    <scope>NUCLEOTIDE SEQUENCE [LARGE SCALE GENOMIC DNA]</scope>
    <source>
        <strain evidence="6">cv. Monte Gargano</strain>
    </source>
</reference>
<dbReference type="SUPFAM" id="SSF51905">
    <property type="entry name" value="FAD/NAD(P)-binding domain"/>
    <property type="match status" value="1"/>
</dbReference>
<keyword evidence="2" id="KW-0503">Monooxygenase</keyword>